<sequence length="102" mass="11454">MKSLLPSSIDVKQFESDAATKEFLSTVSSFLLGQEDRESRPNADELELTTDDLEWLATCLPNPDELINEVEEFKPSVGILFKRITPIGCNRSPSKKLSILIR</sequence>
<keyword evidence="2" id="KW-1185">Reference proteome</keyword>
<name>U5D7V3_AMBTC</name>
<dbReference type="EMBL" id="KI392446">
    <property type="protein sequence ID" value="ERN16458.1"/>
    <property type="molecule type" value="Genomic_DNA"/>
</dbReference>
<evidence type="ECO:0000313" key="1">
    <source>
        <dbReference type="EMBL" id="ERN16458.1"/>
    </source>
</evidence>
<protein>
    <submittedName>
        <fullName evidence="1">Uncharacterized protein</fullName>
    </submittedName>
</protein>
<dbReference type="AlphaFoldDB" id="U5D7V3"/>
<dbReference type="Proteomes" id="UP000017836">
    <property type="component" value="Unassembled WGS sequence"/>
</dbReference>
<organism evidence="1 2">
    <name type="scientific">Amborella trichopoda</name>
    <dbReference type="NCBI Taxonomy" id="13333"/>
    <lineage>
        <taxon>Eukaryota</taxon>
        <taxon>Viridiplantae</taxon>
        <taxon>Streptophyta</taxon>
        <taxon>Embryophyta</taxon>
        <taxon>Tracheophyta</taxon>
        <taxon>Spermatophyta</taxon>
        <taxon>Magnoliopsida</taxon>
        <taxon>Amborellales</taxon>
        <taxon>Amborellaceae</taxon>
        <taxon>Amborella</taxon>
    </lineage>
</organism>
<evidence type="ECO:0000313" key="2">
    <source>
        <dbReference type="Proteomes" id="UP000017836"/>
    </source>
</evidence>
<accession>U5D7V3</accession>
<dbReference type="Gramene" id="ERN16458">
    <property type="protein sequence ID" value="ERN16458"/>
    <property type="gene ID" value="AMTR_s00052p00203140"/>
</dbReference>
<dbReference type="HOGENOM" id="CLU_2309848_0_0_1"/>
<reference evidence="2" key="1">
    <citation type="journal article" date="2013" name="Science">
        <title>The Amborella genome and the evolution of flowering plants.</title>
        <authorList>
            <consortium name="Amborella Genome Project"/>
        </authorList>
    </citation>
    <scope>NUCLEOTIDE SEQUENCE [LARGE SCALE GENOMIC DNA]</scope>
</reference>
<gene>
    <name evidence="1" type="ORF">AMTR_s00052p00203140</name>
</gene>
<proteinExistence type="predicted"/>